<dbReference type="HOGENOM" id="CLU_074586_1_0_10"/>
<dbReference type="STRING" id="1562970.ING2E5B_2116"/>
<dbReference type="Proteomes" id="UP000032417">
    <property type="component" value="Chromosome 1"/>
</dbReference>
<dbReference type="InterPro" id="IPR029052">
    <property type="entry name" value="Metallo-depent_PP-like"/>
</dbReference>
<dbReference type="OrthoDB" id="9802481at2"/>
<evidence type="ECO:0000313" key="9">
    <source>
        <dbReference type="Proteomes" id="UP000032417"/>
    </source>
</evidence>
<evidence type="ECO:0000256" key="4">
    <source>
        <dbReference type="ARBA" id="ARBA00022801"/>
    </source>
</evidence>
<proteinExistence type="predicted"/>
<organism evidence="8 9">
    <name type="scientific">Fermentimonas caenicola</name>
    <dbReference type="NCBI Taxonomy" id="1562970"/>
    <lineage>
        <taxon>Bacteria</taxon>
        <taxon>Pseudomonadati</taxon>
        <taxon>Bacteroidota</taxon>
        <taxon>Bacteroidia</taxon>
        <taxon>Bacteroidales</taxon>
        <taxon>Dysgonomonadaceae</taxon>
        <taxon>Fermentimonas</taxon>
    </lineage>
</organism>
<dbReference type="AlphaFoldDB" id="A0A098C1T0"/>
<keyword evidence="6" id="KW-0464">Manganese</keyword>
<evidence type="ECO:0000256" key="1">
    <source>
        <dbReference type="ARBA" id="ARBA00022475"/>
    </source>
</evidence>
<dbReference type="PATRIC" id="fig|1562970.3.peg.2090"/>
<keyword evidence="9" id="KW-1185">Reference proteome</keyword>
<keyword evidence="3" id="KW-0479">Metal-binding</keyword>
<dbReference type="GO" id="GO:0046872">
    <property type="term" value="F:metal ion binding"/>
    <property type="evidence" value="ECO:0007669"/>
    <property type="project" value="UniProtKB-KW"/>
</dbReference>
<protein>
    <recommendedName>
        <fullName evidence="7">Calcineurin-like phosphoesterase domain-containing protein</fullName>
    </recommendedName>
</protein>
<dbReference type="KEGG" id="pbt:ING2E5B_2116"/>
<dbReference type="PANTHER" id="PTHR34990:SF1">
    <property type="entry name" value="UDP-2,3-DIACYLGLUCOSAMINE HYDROLASE"/>
    <property type="match status" value="1"/>
</dbReference>
<keyword evidence="2" id="KW-0997">Cell inner membrane</keyword>
<dbReference type="GO" id="GO:0016020">
    <property type="term" value="C:membrane"/>
    <property type="evidence" value="ECO:0007669"/>
    <property type="project" value="GOC"/>
</dbReference>
<reference evidence="8 9" key="1">
    <citation type="submission" date="2014-08" db="EMBL/GenBank/DDBJ databases">
        <authorList>
            <person name="Wibberg D."/>
        </authorList>
    </citation>
    <scope>NUCLEOTIDE SEQUENCE [LARGE SCALE GENOMIC DNA]</scope>
    <source>
        <strain evidence="9">ING2-E5B</strain>
    </source>
</reference>
<dbReference type="Gene3D" id="3.60.21.10">
    <property type="match status" value="1"/>
</dbReference>
<dbReference type="EMBL" id="LN515532">
    <property type="protein sequence ID" value="CEA16844.1"/>
    <property type="molecule type" value="Genomic_DNA"/>
</dbReference>
<evidence type="ECO:0000256" key="6">
    <source>
        <dbReference type="ARBA" id="ARBA00023211"/>
    </source>
</evidence>
<evidence type="ECO:0000256" key="5">
    <source>
        <dbReference type="ARBA" id="ARBA00023136"/>
    </source>
</evidence>
<dbReference type="SUPFAM" id="SSF56300">
    <property type="entry name" value="Metallo-dependent phosphatases"/>
    <property type="match status" value="1"/>
</dbReference>
<dbReference type="GO" id="GO:0009245">
    <property type="term" value="P:lipid A biosynthetic process"/>
    <property type="evidence" value="ECO:0007669"/>
    <property type="project" value="TreeGrafter"/>
</dbReference>
<gene>
    <name evidence="8" type="ORF">ING2E5B_2116</name>
</gene>
<dbReference type="PANTHER" id="PTHR34990">
    <property type="entry name" value="UDP-2,3-DIACYLGLUCOSAMINE HYDROLASE-RELATED"/>
    <property type="match status" value="1"/>
</dbReference>
<keyword evidence="5" id="KW-0472">Membrane</keyword>
<evidence type="ECO:0000256" key="3">
    <source>
        <dbReference type="ARBA" id="ARBA00022723"/>
    </source>
</evidence>
<name>A0A098C1T0_9BACT</name>
<dbReference type="Pfam" id="PF00149">
    <property type="entry name" value="Metallophos"/>
    <property type="match status" value="1"/>
</dbReference>
<evidence type="ECO:0000313" key="8">
    <source>
        <dbReference type="EMBL" id="CEA16844.1"/>
    </source>
</evidence>
<evidence type="ECO:0000259" key="7">
    <source>
        <dbReference type="Pfam" id="PF00149"/>
    </source>
</evidence>
<keyword evidence="1" id="KW-1003">Cell membrane</keyword>
<dbReference type="GO" id="GO:0008758">
    <property type="term" value="F:UDP-2,3-diacylglucosamine hydrolase activity"/>
    <property type="evidence" value="ECO:0007669"/>
    <property type="project" value="TreeGrafter"/>
</dbReference>
<accession>A0A098C1T0</accession>
<dbReference type="InterPro" id="IPR043461">
    <property type="entry name" value="LpxH-like"/>
</dbReference>
<feature type="domain" description="Calcineurin-like phosphoesterase" evidence="7">
    <location>
        <begin position="4"/>
        <end position="208"/>
    </location>
</feature>
<dbReference type="InterPro" id="IPR004843">
    <property type="entry name" value="Calcineurin-like_PHP"/>
</dbReference>
<sequence>MSKKVYFLADAHLGAKTHPDSLEAEKKLCRWLDHVKEDASAIYLMGDIFDYWFEYKYVVPRGFTRLLGKLAEVTDNGVEVHFFIGNHDIWITDYLSKECGLILHLKPIITEIQGKKFFLAHGDGLGDGSRSFRFLRKLFHNKFLQKCFSGIHPRWTVPLAHAWSSDSREKGGVVGYLGEDNEYLIRYSKDKLKEIQDIDYFIYGHRHILINLPIAEHSRVVILGDWITLFSYAVFDGNSIKLENWEM</sequence>
<dbReference type="CDD" id="cd07398">
    <property type="entry name" value="MPP_YbbF-LpxH"/>
    <property type="match status" value="1"/>
</dbReference>
<keyword evidence="4" id="KW-0378">Hydrolase</keyword>
<evidence type="ECO:0000256" key="2">
    <source>
        <dbReference type="ARBA" id="ARBA00022519"/>
    </source>
</evidence>